<dbReference type="OrthoDB" id="2418081at2759"/>
<organism evidence="4 5">
    <name type="scientific">Stentor coeruleus</name>
    <dbReference type="NCBI Taxonomy" id="5963"/>
    <lineage>
        <taxon>Eukaryota</taxon>
        <taxon>Sar</taxon>
        <taxon>Alveolata</taxon>
        <taxon>Ciliophora</taxon>
        <taxon>Postciliodesmatophora</taxon>
        <taxon>Heterotrichea</taxon>
        <taxon>Heterotrichida</taxon>
        <taxon>Stentoridae</taxon>
        <taxon>Stentor</taxon>
    </lineage>
</organism>
<accession>A0A1R2ANI7</accession>
<evidence type="ECO:0000256" key="1">
    <source>
        <dbReference type="ARBA" id="ARBA00006499"/>
    </source>
</evidence>
<dbReference type="Gene3D" id="3.40.50.1820">
    <property type="entry name" value="alpha/beta hydrolase"/>
    <property type="match status" value="1"/>
</dbReference>
<name>A0A1R2ANI7_9CILI</name>
<comment type="similarity">
    <text evidence="1">Belongs to the AB hydrolase superfamily. AB hydrolase 2 family.</text>
</comment>
<evidence type="ECO:0000313" key="4">
    <source>
        <dbReference type="EMBL" id="OMJ65970.1"/>
    </source>
</evidence>
<dbReference type="InterPro" id="IPR050565">
    <property type="entry name" value="LYPA1-2/EST-like"/>
</dbReference>
<dbReference type="GO" id="GO:0008474">
    <property type="term" value="F:palmitoyl-(protein) hydrolase activity"/>
    <property type="evidence" value="ECO:0007669"/>
    <property type="project" value="TreeGrafter"/>
</dbReference>
<dbReference type="InterPro" id="IPR003140">
    <property type="entry name" value="PLipase/COase/thioEstase"/>
</dbReference>
<dbReference type="Proteomes" id="UP000187209">
    <property type="component" value="Unassembled WGS sequence"/>
</dbReference>
<keyword evidence="2" id="KW-0378">Hydrolase</keyword>
<protein>
    <recommendedName>
        <fullName evidence="3">Phospholipase/carboxylesterase/thioesterase domain-containing protein</fullName>
    </recommendedName>
</protein>
<dbReference type="AlphaFoldDB" id="A0A1R2ANI7"/>
<dbReference type="EMBL" id="MPUH01001868">
    <property type="protein sequence ID" value="OMJ65970.1"/>
    <property type="molecule type" value="Genomic_DNA"/>
</dbReference>
<evidence type="ECO:0000313" key="5">
    <source>
        <dbReference type="Proteomes" id="UP000187209"/>
    </source>
</evidence>
<dbReference type="GO" id="GO:0005737">
    <property type="term" value="C:cytoplasm"/>
    <property type="evidence" value="ECO:0007669"/>
    <property type="project" value="TreeGrafter"/>
</dbReference>
<feature type="domain" description="Phospholipase/carboxylesterase/thioesterase" evidence="3">
    <location>
        <begin position="16"/>
        <end position="204"/>
    </location>
</feature>
<dbReference type="PANTHER" id="PTHR10655:SF17">
    <property type="entry name" value="LYSOPHOSPHOLIPASE-LIKE PROTEIN 1"/>
    <property type="match status" value="1"/>
</dbReference>
<dbReference type="PANTHER" id="PTHR10655">
    <property type="entry name" value="LYSOPHOSPHOLIPASE-RELATED"/>
    <property type="match status" value="1"/>
</dbReference>
<keyword evidence="5" id="KW-1185">Reference proteome</keyword>
<evidence type="ECO:0000256" key="2">
    <source>
        <dbReference type="ARBA" id="ARBA00022801"/>
    </source>
</evidence>
<sequence length="213" mass="24149">MQIIRKGKDIIMNPPIHKRTLVWLHGLGDTAEEYLTIFSKYPILKDCRLKLLTAPLIPVTEISGQFKHAWYDVDGPCQKVINPKANDCAEKITKEILIEKETCDEVYIGGVSQGGSLALYIGLAYMDIPVNGIIGISCYMMDYFIKEKLKKIPIFLYHGENDKRVPLVFAQNSYETYLKSVNYTFKVEKRLGHAVSRGGLNSINAWAEGLYIK</sequence>
<proteinExistence type="inferred from homology"/>
<dbReference type="InterPro" id="IPR029058">
    <property type="entry name" value="AB_hydrolase_fold"/>
</dbReference>
<gene>
    <name evidence="4" type="ORF">SteCoe_37357</name>
</gene>
<reference evidence="4 5" key="1">
    <citation type="submission" date="2016-11" db="EMBL/GenBank/DDBJ databases">
        <title>The macronuclear genome of Stentor coeruleus: a giant cell with tiny introns.</title>
        <authorList>
            <person name="Slabodnick M."/>
            <person name="Ruby J.G."/>
            <person name="Reiff S.B."/>
            <person name="Swart E.C."/>
            <person name="Gosai S."/>
            <person name="Prabakaran S."/>
            <person name="Witkowska E."/>
            <person name="Larue G.E."/>
            <person name="Fisher S."/>
            <person name="Freeman R.M."/>
            <person name="Gunawardena J."/>
            <person name="Chu W."/>
            <person name="Stover N.A."/>
            <person name="Gregory B.D."/>
            <person name="Nowacki M."/>
            <person name="Derisi J."/>
            <person name="Roy S.W."/>
            <person name="Marshall W.F."/>
            <person name="Sood P."/>
        </authorList>
    </citation>
    <scope>NUCLEOTIDE SEQUENCE [LARGE SCALE GENOMIC DNA]</scope>
    <source>
        <strain evidence="4">WM001</strain>
    </source>
</reference>
<comment type="caution">
    <text evidence="4">The sequence shown here is derived from an EMBL/GenBank/DDBJ whole genome shotgun (WGS) entry which is preliminary data.</text>
</comment>
<dbReference type="GO" id="GO:0052689">
    <property type="term" value="F:carboxylic ester hydrolase activity"/>
    <property type="evidence" value="ECO:0007669"/>
    <property type="project" value="TreeGrafter"/>
</dbReference>
<dbReference type="SUPFAM" id="SSF53474">
    <property type="entry name" value="alpha/beta-Hydrolases"/>
    <property type="match status" value="1"/>
</dbReference>
<evidence type="ECO:0000259" key="3">
    <source>
        <dbReference type="Pfam" id="PF02230"/>
    </source>
</evidence>
<dbReference type="Pfam" id="PF02230">
    <property type="entry name" value="Abhydrolase_2"/>
    <property type="match status" value="1"/>
</dbReference>